<keyword evidence="1" id="KW-0472">Membrane</keyword>
<keyword evidence="1" id="KW-1133">Transmembrane helix</keyword>
<comment type="caution">
    <text evidence="2">The sequence shown here is derived from an EMBL/GenBank/DDBJ whole genome shotgun (WGS) entry which is preliminary data.</text>
</comment>
<evidence type="ECO:0000256" key="1">
    <source>
        <dbReference type="SAM" id="Phobius"/>
    </source>
</evidence>
<dbReference type="NCBIfam" id="TIGR04296">
    <property type="entry name" value="PEFG-CTERM"/>
    <property type="match status" value="1"/>
</dbReference>
<proteinExistence type="predicted"/>
<accession>F3KKG2</accession>
<dbReference type="EMBL" id="AEGP01000035">
    <property type="protein sequence ID" value="EGG42139.1"/>
    <property type="molecule type" value="Genomic_DNA"/>
</dbReference>
<dbReference type="STRING" id="886738.Nlim_0978"/>
<evidence type="ECO:0008006" key="3">
    <source>
        <dbReference type="Google" id="ProtNLM"/>
    </source>
</evidence>
<reference evidence="2" key="1">
    <citation type="journal article" date="2011" name="PLoS ONE">
        <title>Genome of a low-salinity ammonia-oxidizing archaeon determined by single-cell and metagenomic analysis.</title>
        <authorList>
            <person name="Blainey P.C."/>
            <person name="Mosier A.C."/>
            <person name="Potanina A."/>
            <person name="Francis C.A."/>
            <person name="Quake S.R."/>
        </authorList>
    </citation>
    <scope>NUCLEOTIDE SEQUENCE [LARGE SCALE GENOMIC DNA]</scope>
    <source>
        <strain evidence="2">SFB1</strain>
    </source>
</reference>
<name>F3KKG2_9ARCH</name>
<evidence type="ECO:0000313" key="2">
    <source>
        <dbReference type="EMBL" id="EGG42139.1"/>
    </source>
</evidence>
<dbReference type="HOGENOM" id="CLU_1492924_0_0_2"/>
<feature type="transmembrane region" description="Helical" evidence="1">
    <location>
        <begin position="165"/>
        <end position="184"/>
    </location>
</feature>
<keyword evidence="1" id="KW-0812">Transmembrane</keyword>
<protein>
    <recommendedName>
        <fullName evidence="3">PEFG-CTERM sorting domain-containing protein</fullName>
    </recommendedName>
</protein>
<dbReference type="Proteomes" id="UP000004348">
    <property type="component" value="Chromosome"/>
</dbReference>
<gene>
    <name evidence="2" type="ORF">Nlim_0978</name>
</gene>
<sequence>MSNLKIILLAIIPLALIPTGIAFGNHIFSGDAFAQYLDIAQLSAEKYTLKVDDKSYDIYYGYHGSFEVDVNKPSEDLPQLSTININTEKKSLEITMESVPSDSVLWLRLPLEVISAENAQYKLFIDGKETLYDTTKFPQDYAIGMIMPKDTKHIEIIGTQVIPEFGAISIVILAISVIGIIYFTKSNNSWTRIN</sequence>
<dbReference type="InterPro" id="IPR027560">
    <property type="entry name" value="PEFG-CTERM"/>
</dbReference>
<organism evidence="2">
    <name type="scientific">Candidatus Nitrosarchaeum limnium SFB1</name>
    <dbReference type="NCBI Taxonomy" id="886738"/>
    <lineage>
        <taxon>Archaea</taxon>
        <taxon>Nitrososphaerota</taxon>
        <taxon>Nitrososphaeria</taxon>
        <taxon>Nitrosopumilales</taxon>
        <taxon>Nitrosopumilaceae</taxon>
        <taxon>Nitrosarchaeum</taxon>
    </lineage>
</organism>
<dbReference type="AlphaFoldDB" id="F3KKG2"/>